<accession>A0AAN5C6A7</accession>
<evidence type="ECO:0000313" key="2">
    <source>
        <dbReference type="EMBL" id="GMR30141.1"/>
    </source>
</evidence>
<dbReference type="Proteomes" id="UP001328107">
    <property type="component" value="Unassembled WGS sequence"/>
</dbReference>
<dbReference type="AlphaFoldDB" id="A0AAN5C6A7"/>
<keyword evidence="3" id="KW-1185">Reference proteome</keyword>
<dbReference type="EMBL" id="BTRK01000001">
    <property type="protein sequence ID" value="GMR30141.1"/>
    <property type="molecule type" value="Genomic_DNA"/>
</dbReference>
<protein>
    <submittedName>
        <fullName evidence="2">Uncharacterized protein</fullName>
    </submittedName>
</protein>
<reference evidence="3" key="1">
    <citation type="submission" date="2022-10" db="EMBL/GenBank/DDBJ databases">
        <title>Genome assembly of Pristionchus species.</title>
        <authorList>
            <person name="Yoshida K."/>
            <person name="Sommer R.J."/>
        </authorList>
    </citation>
    <scope>NUCLEOTIDE SEQUENCE [LARGE SCALE GENOMIC DNA]</scope>
    <source>
        <strain evidence="3">RS5460</strain>
    </source>
</reference>
<feature type="compositionally biased region" description="Basic and acidic residues" evidence="1">
    <location>
        <begin position="237"/>
        <end position="255"/>
    </location>
</feature>
<evidence type="ECO:0000313" key="3">
    <source>
        <dbReference type="Proteomes" id="UP001328107"/>
    </source>
</evidence>
<feature type="region of interest" description="Disordered" evidence="1">
    <location>
        <begin position="159"/>
        <end position="256"/>
    </location>
</feature>
<feature type="compositionally biased region" description="Polar residues" evidence="1">
    <location>
        <begin position="184"/>
        <end position="193"/>
    </location>
</feature>
<feature type="region of interest" description="Disordered" evidence="1">
    <location>
        <begin position="1"/>
        <end position="24"/>
    </location>
</feature>
<feature type="compositionally biased region" description="Low complexity" evidence="1">
    <location>
        <begin position="202"/>
        <end position="229"/>
    </location>
</feature>
<name>A0AAN5C6A7_9BILA</name>
<proteinExistence type="predicted"/>
<organism evidence="2 3">
    <name type="scientific">Pristionchus mayeri</name>
    <dbReference type="NCBI Taxonomy" id="1317129"/>
    <lineage>
        <taxon>Eukaryota</taxon>
        <taxon>Metazoa</taxon>
        <taxon>Ecdysozoa</taxon>
        <taxon>Nematoda</taxon>
        <taxon>Chromadorea</taxon>
        <taxon>Rhabditida</taxon>
        <taxon>Rhabditina</taxon>
        <taxon>Diplogasteromorpha</taxon>
        <taxon>Diplogasteroidea</taxon>
        <taxon>Neodiplogasteridae</taxon>
        <taxon>Pristionchus</taxon>
    </lineage>
</organism>
<evidence type="ECO:0000256" key="1">
    <source>
        <dbReference type="SAM" id="MobiDB-lite"/>
    </source>
</evidence>
<gene>
    <name evidence="2" type="ORF">PMAYCL1PPCAC_00336</name>
</gene>
<sequence>MDAASSEAVWWGEEETTEKRDVSGLKEKADHLEKCIDSFLSGSSRLPLGLVAEWSQRASYAKRKVAEAAGESLAESKRPLKTAEERRAQADRRRIVRDACARCSLPFGRSETRRVLWRLEVRSAADEKEEEEGADQRLVAVCEGCEQVHMVGRMPRLRGEKRERREEEEEEAEWDTKSVVSIGGASTATSSVFGSEKKRKGSVSSLCSTPSHLSSISSSSPLVVSAAAKKSAKKKRGSELSRLLREKETEKKEETGGLAAFLSSLS</sequence>
<comment type="caution">
    <text evidence="2">The sequence shown here is derived from an EMBL/GenBank/DDBJ whole genome shotgun (WGS) entry which is preliminary data.</text>
</comment>